<dbReference type="GO" id="GO:0005576">
    <property type="term" value="C:extracellular region"/>
    <property type="evidence" value="ECO:0007669"/>
    <property type="project" value="UniProtKB-SubCell"/>
</dbReference>
<accession>A0A8H5C391</accession>
<keyword evidence="17" id="KW-1185">Reference proteome</keyword>
<keyword evidence="10" id="KW-0961">Cell wall biogenesis/degradation</keyword>
<proteinExistence type="inferred from homology"/>
<evidence type="ECO:0000256" key="12">
    <source>
        <dbReference type="ARBA" id="ARBA00037312"/>
    </source>
</evidence>
<gene>
    <name evidence="16" type="ORF">D9611_014320</name>
</gene>
<dbReference type="OrthoDB" id="187139at2759"/>
<keyword evidence="11" id="KW-0624">Polysaccharide degradation</keyword>
<dbReference type="PANTHER" id="PTHR31736">
    <property type="match status" value="1"/>
</dbReference>
<dbReference type="InterPro" id="IPR012334">
    <property type="entry name" value="Pectin_lyas_fold"/>
</dbReference>
<dbReference type="Gene3D" id="2.160.20.10">
    <property type="entry name" value="Single-stranded right-handed beta-helix, Pectin lyase-like"/>
    <property type="match status" value="1"/>
</dbReference>
<dbReference type="GO" id="GO:0047911">
    <property type="term" value="F:galacturan 1,4-alpha-galacturonidase activity"/>
    <property type="evidence" value="ECO:0007669"/>
    <property type="project" value="UniProtKB-EC"/>
</dbReference>
<keyword evidence="7" id="KW-0325">Glycoprotein</keyword>
<dbReference type="EC" id="3.2.1.67" evidence="13"/>
<comment type="similarity">
    <text evidence="2 15">Belongs to the glycosyl hydrolase 28 family.</text>
</comment>
<dbReference type="PANTHER" id="PTHR31736:SF12">
    <property type="entry name" value="EXO-POLYGALACTURONASE, PUTATIVE-RELATED"/>
    <property type="match status" value="1"/>
</dbReference>
<evidence type="ECO:0000256" key="8">
    <source>
        <dbReference type="ARBA" id="ARBA00023277"/>
    </source>
</evidence>
<evidence type="ECO:0000256" key="9">
    <source>
        <dbReference type="ARBA" id="ARBA00023295"/>
    </source>
</evidence>
<keyword evidence="5 15" id="KW-0378">Hydrolase</keyword>
<dbReference type="InterPro" id="IPR011050">
    <property type="entry name" value="Pectin_lyase_fold/virulence"/>
</dbReference>
<comment type="catalytic activity">
    <reaction evidence="14">
        <text>[(1-&gt;4)-alpha-D-galacturonosyl](n) + H2O = alpha-D-galacturonate + [(1-&gt;4)-alpha-D-galacturonosyl](n-1)</text>
        <dbReference type="Rhea" id="RHEA:14117"/>
        <dbReference type="Rhea" id="RHEA-COMP:14570"/>
        <dbReference type="Rhea" id="RHEA-COMP:14572"/>
        <dbReference type="ChEBI" id="CHEBI:15377"/>
        <dbReference type="ChEBI" id="CHEBI:58658"/>
        <dbReference type="ChEBI" id="CHEBI:140523"/>
        <dbReference type="EC" id="3.2.1.67"/>
    </reaction>
</comment>
<dbReference type="SUPFAM" id="SSF51126">
    <property type="entry name" value="Pectin lyase-like"/>
    <property type="match status" value="1"/>
</dbReference>
<dbReference type="GO" id="GO:0071555">
    <property type="term" value="P:cell wall organization"/>
    <property type="evidence" value="ECO:0007669"/>
    <property type="project" value="UniProtKB-KW"/>
</dbReference>
<reference evidence="16 17" key="1">
    <citation type="journal article" date="2020" name="ISME J.">
        <title>Uncovering the hidden diversity of litter-decomposition mechanisms in mushroom-forming fungi.</title>
        <authorList>
            <person name="Floudas D."/>
            <person name="Bentzer J."/>
            <person name="Ahren D."/>
            <person name="Johansson T."/>
            <person name="Persson P."/>
            <person name="Tunlid A."/>
        </authorList>
    </citation>
    <scope>NUCLEOTIDE SEQUENCE [LARGE SCALE GENOMIC DNA]</scope>
    <source>
        <strain evidence="16 17">CBS 175.51</strain>
    </source>
</reference>
<keyword evidence="3" id="KW-0964">Secreted</keyword>
<evidence type="ECO:0000256" key="14">
    <source>
        <dbReference type="ARBA" id="ARBA00048766"/>
    </source>
</evidence>
<dbReference type="GO" id="GO:0004650">
    <property type="term" value="F:polygalacturonase activity"/>
    <property type="evidence" value="ECO:0007669"/>
    <property type="project" value="InterPro"/>
</dbReference>
<sequence>MVVNATNTDPRWAGQTVVWNTDGIDTYRSDRITLRNWDVTCGDDCIAVKGNSTNIVARDFVCRGGTGVAFGSLGQYNGIHDIVKNVLIENVKILRLDPKVQPNMNHGIYFKAWDGVATGTPDTGGGGGSGMHFTFISCILSEISARLFKRILCRSLVENAIFRNFVFDRVQTGFQIVQNFGAPVDEVEVSSKVKFSKMLFENIRGTTNESTIVRFDCSSAEHCSDIRFKNVIVKGAGIQGAKDEYICKNAEDVTGLPVPCGN</sequence>
<evidence type="ECO:0000256" key="2">
    <source>
        <dbReference type="ARBA" id="ARBA00008834"/>
    </source>
</evidence>
<dbReference type="EMBL" id="JAACJK010000074">
    <property type="protein sequence ID" value="KAF5334219.1"/>
    <property type="molecule type" value="Genomic_DNA"/>
</dbReference>
<keyword evidence="6" id="KW-1015">Disulfide bond</keyword>
<keyword evidence="4" id="KW-0732">Signal</keyword>
<evidence type="ECO:0000256" key="4">
    <source>
        <dbReference type="ARBA" id="ARBA00022729"/>
    </source>
</evidence>
<comment type="subcellular location">
    <subcellularLocation>
        <location evidence="1">Secreted</location>
    </subcellularLocation>
</comment>
<evidence type="ECO:0000256" key="13">
    <source>
        <dbReference type="ARBA" id="ARBA00038933"/>
    </source>
</evidence>
<dbReference type="Pfam" id="PF00295">
    <property type="entry name" value="Glyco_hydro_28"/>
    <property type="match status" value="2"/>
</dbReference>
<evidence type="ECO:0000313" key="16">
    <source>
        <dbReference type="EMBL" id="KAF5334219.1"/>
    </source>
</evidence>
<evidence type="ECO:0000256" key="1">
    <source>
        <dbReference type="ARBA" id="ARBA00004613"/>
    </source>
</evidence>
<evidence type="ECO:0000256" key="3">
    <source>
        <dbReference type="ARBA" id="ARBA00022525"/>
    </source>
</evidence>
<keyword evidence="9 15" id="KW-0326">Glycosidase</keyword>
<evidence type="ECO:0000313" key="17">
    <source>
        <dbReference type="Proteomes" id="UP000541558"/>
    </source>
</evidence>
<evidence type="ECO:0000256" key="6">
    <source>
        <dbReference type="ARBA" id="ARBA00023157"/>
    </source>
</evidence>
<dbReference type="InterPro" id="IPR000743">
    <property type="entry name" value="Glyco_hydro_28"/>
</dbReference>
<evidence type="ECO:0000256" key="10">
    <source>
        <dbReference type="ARBA" id="ARBA00023316"/>
    </source>
</evidence>
<dbReference type="GO" id="GO:0000272">
    <property type="term" value="P:polysaccharide catabolic process"/>
    <property type="evidence" value="ECO:0007669"/>
    <property type="project" value="UniProtKB-KW"/>
</dbReference>
<comment type="function">
    <text evidence="12">Specific in hydrolyzing the terminal glycosidic bond of polygalacturonic acid and oligogalacturonates.</text>
</comment>
<name>A0A8H5C391_9AGAR</name>
<protein>
    <recommendedName>
        <fullName evidence="13">galacturonan 1,4-alpha-galacturonidase</fullName>
        <ecNumber evidence="13">3.2.1.67</ecNumber>
    </recommendedName>
</protein>
<evidence type="ECO:0000256" key="11">
    <source>
        <dbReference type="ARBA" id="ARBA00023326"/>
    </source>
</evidence>
<dbReference type="Proteomes" id="UP000541558">
    <property type="component" value="Unassembled WGS sequence"/>
</dbReference>
<dbReference type="AlphaFoldDB" id="A0A8H5C391"/>
<keyword evidence="8" id="KW-0119">Carbohydrate metabolism</keyword>
<organism evidence="16 17">
    <name type="scientific">Ephemerocybe angulata</name>
    <dbReference type="NCBI Taxonomy" id="980116"/>
    <lineage>
        <taxon>Eukaryota</taxon>
        <taxon>Fungi</taxon>
        <taxon>Dikarya</taxon>
        <taxon>Basidiomycota</taxon>
        <taxon>Agaricomycotina</taxon>
        <taxon>Agaricomycetes</taxon>
        <taxon>Agaricomycetidae</taxon>
        <taxon>Agaricales</taxon>
        <taxon>Agaricineae</taxon>
        <taxon>Psathyrellaceae</taxon>
        <taxon>Ephemerocybe</taxon>
    </lineage>
</organism>
<comment type="caution">
    <text evidence="16">The sequence shown here is derived from an EMBL/GenBank/DDBJ whole genome shotgun (WGS) entry which is preliminary data.</text>
</comment>
<evidence type="ECO:0000256" key="15">
    <source>
        <dbReference type="RuleBase" id="RU361169"/>
    </source>
</evidence>
<evidence type="ECO:0000256" key="7">
    <source>
        <dbReference type="ARBA" id="ARBA00023180"/>
    </source>
</evidence>
<evidence type="ECO:0000256" key="5">
    <source>
        <dbReference type="ARBA" id="ARBA00022801"/>
    </source>
</evidence>